<dbReference type="CDD" id="cd03801">
    <property type="entry name" value="GT4_PimA-like"/>
    <property type="match status" value="1"/>
</dbReference>
<organism evidence="2 3">
    <name type="scientific">Halorubrum ezzemoulense DSM 17463</name>
    <dbReference type="NCBI Taxonomy" id="1121945"/>
    <lineage>
        <taxon>Archaea</taxon>
        <taxon>Methanobacteriati</taxon>
        <taxon>Methanobacteriota</taxon>
        <taxon>Stenosarchaea group</taxon>
        <taxon>Halobacteria</taxon>
        <taxon>Halobacteriales</taxon>
        <taxon>Haloferacaceae</taxon>
        <taxon>Halorubrum</taxon>
    </lineage>
</organism>
<sequence length="325" mass="36128">MSQSALYLGSRCPPNMEAYLDSLLYQTREEELWFELIVVGNCRVPVWLTDADRISVTRYSAPQKTGFERARITANVVRRYLRENDPDTIRQITQPRWHAPGVLAGAIGSDVRGYTRASASLFGEYREAPSPVRAWLANNALGRSIFLSDAVYTPRYGGVEVPWWAPADIVREERTVNGDRFSPEVAPREDLFSQDCDRVLTVGRISRRKGTDLLLKVAKRLNTAEFVVVGAVGDKNLAARLDDSSNVRRYPPVNYIEMPELYAASDLVLSVSRLEWGGVSRAMLEGKATGLPVIALDRKEAGSVANTTVQEDPDAIADAVRRILG</sequence>
<dbReference type="SUPFAM" id="SSF53756">
    <property type="entry name" value="UDP-Glycosyltransferase/glycogen phosphorylase"/>
    <property type="match status" value="1"/>
</dbReference>
<accession>A0A1X4HB43</accession>
<dbReference type="PANTHER" id="PTHR46401">
    <property type="entry name" value="GLYCOSYLTRANSFERASE WBBK-RELATED"/>
    <property type="match status" value="1"/>
</dbReference>
<evidence type="ECO:0000313" key="2">
    <source>
        <dbReference type="EMBL" id="OSP10597.1"/>
    </source>
</evidence>
<evidence type="ECO:0000256" key="1">
    <source>
        <dbReference type="ARBA" id="ARBA00022679"/>
    </source>
</evidence>
<dbReference type="Pfam" id="PF13692">
    <property type="entry name" value="Glyco_trans_1_4"/>
    <property type="match status" value="1"/>
</dbReference>
<dbReference type="EMBL" id="NEDJ01000004">
    <property type="protein sequence ID" value="OSP10597.1"/>
    <property type="molecule type" value="Genomic_DNA"/>
</dbReference>
<evidence type="ECO:0008006" key="4">
    <source>
        <dbReference type="Google" id="ProtNLM"/>
    </source>
</evidence>
<dbReference type="GO" id="GO:0016757">
    <property type="term" value="F:glycosyltransferase activity"/>
    <property type="evidence" value="ECO:0007669"/>
    <property type="project" value="TreeGrafter"/>
</dbReference>
<dbReference type="AlphaFoldDB" id="A0A1X4HB43"/>
<reference evidence="2 3" key="1">
    <citation type="submission" date="2017-04" db="EMBL/GenBank/DDBJ databases">
        <title>MLSA of the genus Halorubrum.</title>
        <authorList>
            <person name="De La Haba R."/>
            <person name="Sanchez-Porro C."/>
            <person name="Infante-Dominguez C."/>
            <person name="Ventosa A."/>
        </authorList>
    </citation>
    <scope>NUCLEOTIDE SEQUENCE [LARGE SCALE GENOMIC DNA]</scope>
    <source>
        <strain evidence="2 3">DSM 17463</strain>
    </source>
</reference>
<keyword evidence="1" id="KW-0808">Transferase</keyword>
<dbReference type="Gene3D" id="3.40.50.2000">
    <property type="entry name" value="Glycogen Phosphorylase B"/>
    <property type="match status" value="1"/>
</dbReference>
<dbReference type="STRING" id="1121945.GCA_000421805_00457"/>
<comment type="caution">
    <text evidence="2">The sequence shown here is derived from an EMBL/GenBank/DDBJ whole genome shotgun (WGS) entry which is preliminary data.</text>
</comment>
<proteinExistence type="predicted"/>
<dbReference type="PANTHER" id="PTHR46401:SF2">
    <property type="entry name" value="GLYCOSYLTRANSFERASE WBBK-RELATED"/>
    <property type="match status" value="1"/>
</dbReference>
<dbReference type="Proteomes" id="UP000193587">
    <property type="component" value="Unassembled WGS sequence"/>
</dbReference>
<protein>
    <recommendedName>
        <fullName evidence="4">Glycosyl transferase family 1 domain-containing protein</fullName>
    </recommendedName>
</protein>
<evidence type="ECO:0000313" key="3">
    <source>
        <dbReference type="Proteomes" id="UP000193587"/>
    </source>
</evidence>
<dbReference type="RefSeq" id="WP_085682411.1">
    <property type="nucleotide sequence ID" value="NZ_NEDJ01000004.1"/>
</dbReference>
<gene>
    <name evidence="2" type="ORF">B9H04_02425</name>
</gene>
<name>A0A1X4HB43_HALEZ</name>